<dbReference type="InterPro" id="IPR034415">
    <property type="entry name" value="CsdA_RRM"/>
</dbReference>
<dbReference type="InterPro" id="IPR000629">
    <property type="entry name" value="RNA-helicase_DEAD-box_CS"/>
</dbReference>
<gene>
    <name evidence="15" type="primary">deaD-1</name>
    <name evidence="9" type="synonym">csdA</name>
    <name evidence="9" type="synonym">deaD</name>
    <name evidence="15" type="ORF">GCM10007877_26420</name>
</gene>
<comment type="subcellular location">
    <subcellularLocation>
        <location evidence="9">Cytoplasm</location>
    </subcellularLocation>
</comment>
<keyword evidence="6 9" id="KW-0694">RNA-binding</keyword>
<evidence type="ECO:0000256" key="8">
    <source>
        <dbReference type="ARBA" id="ARBA00047984"/>
    </source>
</evidence>
<dbReference type="Pfam" id="PF25399">
    <property type="entry name" value="DeaD_dimer"/>
    <property type="match status" value="1"/>
</dbReference>
<evidence type="ECO:0000313" key="15">
    <source>
        <dbReference type="EMBL" id="GLS26923.1"/>
    </source>
</evidence>
<dbReference type="FunFam" id="3.40.50.300:FF:000108">
    <property type="entry name" value="ATP-dependent RNA helicase RhlE"/>
    <property type="match status" value="1"/>
</dbReference>
<dbReference type="GO" id="GO:0033592">
    <property type="term" value="F:RNA strand annealing activity"/>
    <property type="evidence" value="ECO:0007669"/>
    <property type="project" value="TreeGrafter"/>
</dbReference>
<evidence type="ECO:0000313" key="16">
    <source>
        <dbReference type="Proteomes" id="UP001156870"/>
    </source>
</evidence>
<evidence type="ECO:0000259" key="12">
    <source>
        <dbReference type="PROSITE" id="PS51192"/>
    </source>
</evidence>
<dbReference type="GO" id="GO:0016787">
    <property type="term" value="F:hydrolase activity"/>
    <property type="evidence" value="ECO:0007669"/>
    <property type="project" value="UniProtKB-KW"/>
</dbReference>
<protein>
    <recommendedName>
        <fullName evidence="9">ATP-dependent RNA helicase DeaD</fullName>
        <ecNumber evidence="9">3.6.4.13</ecNumber>
    </recommendedName>
    <alternativeName>
        <fullName evidence="9">Cold-shock DEAD box protein A</fullName>
    </alternativeName>
</protein>
<feature type="region of interest" description="Disordered" evidence="11">
    <location>
        <begin position="553"/>
        <end position="598"/>
    </location>
</feature>
<dbReference type="GO" id="GO:0005524">
    <property type="term" value="F:ATP binding"/>
    <property type="evidence" value="ECO:0007669"/>
    <property type="project" value="UniProtKB-UniRule"/>
</dbReference>
<organism evidence="15 16">
    <name type="scientific">Marinibactrum halimedae</name>
    <dbReference type="NCBI Taxonomy" id="1444977"/>
    <lineage>
        <taxon>Bacteria</taxon>
        <taxon>Pseudomonadati</taxon>
        <taxon>Pseudomonadota</taxon>
        <taxon>Gammaproteobacteria</taxon>
        <taxon>Cellvibrionales</taxon>
        <taxon>Cellvibrionaceae</taxon>
        <taxon>Marinibactrum</taxon>
    </lineage>
</organism>
<dbReference type="GO" id="GO:0006401">
    <property type="term" value="P:RNA catabolic process"/>
    <property type="evidence" value="ECO:0007669"/>
    <property type="project" value="UniProtKB-UniRule"/>
</dbReference>
<dbReference type="CDD" id="cd00268">
    <property type="entry name" value="DEADc"/>
    <property type="match status" value="1"/>
</dbReference>
<evidence type="ECO:0000256" key="3">
    <source>
        <dbReference type="ARBA" id="ARBA00022801"/>
    </source>
</evidence>
<dbReference type="PROSITE" id="PS51192">
    <property type="entry name" value="HELICASE_ATP_BIND_1"/>
    <property type="match status" value="1"/>
</dbReference>
<dbReference type="InterPro" id="IPR005580">
    <property type="entry name" value="DbpA/CsdA_RNA-bd_dom"/>
</dbReference>
<keyword evidence="3 9" id="KW-0378">Hydrolase</keyword>
<keyword evidence="16" id="KW-1185">Reference proteome</keyword>
<proteinExistence type="inferred from homology"/>
<comment type="function">
    <text evidence="9">DEAD-box RNA helicase involved in various cellular processes at low temperature, including ribosome biogenesis, mRNA degradation and translation initiation.</text>
</comment>
<dbReference type="RefSeq" id="WP_232593544.1">
    <property type="nucleotide sequence ID" value="NZ_BSPD01000062.1"/>
</dbReference>
<evidence type="ECO:0000259" key="13">
    <source>
        <dbReference type="PROSITE" id="PS51194"/>
    </source>
</evidence>
<dbReference type="Pfam" id="PF00270">
    <property type="entry name" value="DEAD"/>
    <property type="match status" value="1"/>
</dbReference>
<dbReference type="Gene3D" id="3.40.50.300">
    <property type="entry name" value="P-loop containing nucleotide triphosphate hydrolases"/>
    <property type="match status" value="2"/>
</dbReference>
<dbReference type="Gene3D" id="3.30.70.330">
    <property type="match status" value="1"/>
</dbReference>
<evidence type="ECO:0000256" key="9">
    <source>
        <dbReference type="HAMAP-Rule" id="MF_00964"/>
    </source>
</evidence>
<dbReference type="EMBL" id="BSPD01000062">
    <property type="protein sequence ID" value="GLS26923.1"/>
    <property type="molecule type" value="Genomic_DNA"/>
</dbReference>
<dbReference type="Pfam" id="PF03880">
    <property type="entry name" value="DbpA"/>
    <property type="match status" value="1"/>
</dbReference>
<dbReference type="SMART" id="SM00487">
    <property type="entry name" value="DEXDc"/>
    <property type="match status" value="1"/>
</dbReference>
<dbReference type="PROSITE" id="PS00039">
    <property type="entry name" value="DEAD_ATP_HELICASE"/>
    <property type="match status" value="1"/>
</dbReference>
<evidence type="ECO:0000256" key="2">
    <source>
        <dbReference type="ARBA" id="ARBA00022741"/>
    </source>
</evidence>
<dbReference type="InterPro" id="IPR012677">
    <property type="entry name" value="Nucleotide-bd_a/b_plait_sf"/>
</dbReference>
<dbReference type="HAMAP" id="MF_00964">
    <property type="entry name" value="DEAD_helicase_DeaD"/>
    <property type="match status" value="1"/>
</dbReference>
<comment type="caution">
    <text evidence="15">The sequence shown here is derived from an EMBL/GenBank/DDBJ whole genome shotgun (WGS) entry which is preliminary data.</text>
</comment>
<evidence type="ECO:0000256" key="1">
    <source>
        <dbReference type="ARBA" id="ARBA00022490"/>
    </source>
</evidence>
<evidence type="ECO:0000256" key="11">
    <source>
        <dbReference type="SAM" id="MobiDB-lite"/>
    </source>
</evidence>
<dbReference type="GO" id="GO:0000027">
    <property type="term" value="P:ribosomal large subunit assembly"/>
    <property type="evidence" value="ECO:0007669"/>
    <property type="project" value="UniProtKB-UniRule"/>
</dbReference>
<dbReference type="Proteomes" id="UP001156870">
    <property type="component" value="Unassembled WGS sequence"/>
</dbReference>
<dbReference type="Pfam" id="PF00271">
    <property type="entry name" value="Helicase_C"/>
    <property type="match status" value="1"/>
</dbReference>
<dbReference type="AlphaFoldDB" id="A0AA37T8H6"/>
<dbReference type="CDD" id="cd12499">
    <property type="entry name" value="RRM_EcCsdA_like"/>
    <property type="match status" value="1"/>
</dbReference>
<dbReference type="PANTHER" id="PTHR47963">
    <property type="entry name" value="DEAD-BOX ATP-DEPENDENT RNA HELICASE 47, MITOCHONDRIAL"/>
    <property type="match status" value="1"/>
</dbReference>
<sequence>MSNESASGFEALGLPTFLCESLKDIGYEQPSPIQQQSIPVLLQKRDLLGLAQTGTGKTAAFALPILANIDLSVNSPQALILAPTRELAIQVAEAFQTYAKGVKGFHIAPIYGGQDMRAQLRQLKRGVHVVVGTPGRVMDHLRRNSLNLDNLNTVVLDEADEMLRMGFIDDVEWILEHTPKQRQVALFSATMPQAIKKITANYLDNPERIQIEAKTKTVERIEQQYVLVSPNRKIDALTRILEVEDFDGVIMFVRTKTATVDLAQRLEARGYASAALNGDINQKQREITIEQLKSGKIDIVVATDVAARGIDVPRVTHVVNFDIPYDNEAYVHRIGRTGRAGRSGKAILLVTPRERHLLRSIERSTGQPITETRLPTSEELTTRRISQFRESVTKALSNEDLSIFKELIGDVLEQTGESPEAVAAAVAYLAQSDKPLFVEKDQLLDEPIKANRREKRDGKKRDPSIERKTRKQREAERANVPMDCYQVEVGRSHGARPGDLVGAIANEADLPSNYIGNIVIEDSRSFVQLPSGMPKELSQALQKVFVRGRPLKLRKIAPDAMPASRPRPPRSGGNGGGERGERSGRGRPRRQSRANGAS</sequence>
<dbReference type="InterPro" id="IPR044742">
    <property type="entry name" value="DEAD/DEAH_RhlB"/>
</dbReference>
<dbReference type="PANTHER" id="PTHR47963:SF8">
    <property type="entry name" value="ATP-DEPENDENT RNA HELICASE DEAD"/>
    <property type="match status" value="1"/>
</dbReference>
<dbReference type="InterPro" id="IPR057325">
    <property type="entry name" value="DeaD_dimer"/>
</dbReference>
<dbReference type="PROSITE" id="PS51195">
    <property type="entry name" value="Q_MOTIF"/>
    <property type="match status" value="1"/>
</dbReference>
<dbReference type="GO" id="GO:0005840">
    <property type="term" value="C:ribosome"/>
    <property type="evidence" value="ECO:0007669"/>
    <property type="project" value="TreeGrafter"/>
</dbReference>
<keyword evidence="4 9" id="KW-0347">Helicase</keyword>
<keyword evidence="1 9" id="KW-0963">Cytoplasm</keyword>
<accession>A0AA37T8H6</accession>
<keyword evidence="5 9" id="KW-0067">ATP-binding</keyword>
<evidence type="ECO:0000256" key="4">
    <source>
        <dbReference type="ARBA" id="ARBA00022806"/>
    </source>
</evidence>
<dbReference type="EC" id="3.6.4.13" evidence="9"/>
<dbReference type="InterPro" id="IPR027417">
    <property type="entry name" value="P-loop_NTPase"/>
</dbReference>
<feature type="short sequence motif" description="Q motif" evidence="10">
    <location>
        <begin position="7"/>
        <end position="35"/>
    </location>
</feature>
<feature type="region of interest" description="Disordered" evidence="11">
    <location>
        <begin position="448"/>
        <end position="479"/>
    </location>
</feature>
<evidence type="ECO:0000259" key="14">
    <source>
        <dbReference type="PROSITE" id="PS51195"/>
    </source>
</evidence>
<dbReference type="InterPro" id="IPR014001">
    <property type="entry name" value="Helicase_ATP-bd"/>
</dbReference>
<dbReference type="PROSITE" id="PS51194">
    <property type="entry name" value="HELICASE_CTER"/>
    <property type="match status" value="1"/>
</dbReference>
<dbReference type="InterPro" id="IPR011545">
    <property type="entry name" value="DEAD/DEAH_box_helicase_dom"/>
</dbReference>
<comment type="similarity">
    <text evidence="9">Belongs to the DEAD box helicase family. DeaD/CsdA subfamily.</text>
</comment>
<dbReference type="InterPro" id="IPR001650">
    <property type="entry name" value="Helicase_C-like"/>
</dbReference>
<evidence type="ECO:0000256" key="5">
    <source>
        <dbReference type="ARBA" id="ARBA00022840"/>
    </source>
</evidence>
<reference evidence="15 16" key="1">
    <citation type="journal article" date="2014" name="Int. J. Syst. Evol. Microbiol.">
        <title>Complete genome sequence of Corynebacterium casei LMG S-19264T (=DSM 44701T), isolated from a smear-ripened cheese.</title>
        <authorList>
            <consortium name="US DOE Joint Genome Institute (JGI-PGF)"/>
            <person name="Walter F."/>
            <person name="Albersmeier A."/>
            <person name="Kalinowski J."/>
            <person name="Ruckert C."/>
        </authorList>
    </citation>
    <scope>NUCLEOTIDE SEQUENCE [LARGE SCALE GENOMIC DNA]</scope>
    <source>
        <strain evidence="15 16">NBRC 110095</strain>
    </source>
</reference>
<dbReference type="InterPro" id="IPR050547">
    <property type="entry name" value="DEAD_box_RNA_helicases"/>
</dbReference>
<name>A0AA37T8H6_9GAMM</name>
<feature type="domain" description="Helicase ATP-binding" evidence="12">
    <location>
        <begin position="38"/>
        <end position="209"/>
    </location>
</feature>
<comment type="catalytic activity">
    <reaction evidence="8 9">
        <text>ATP + H2O = ADP + phosphate + H(+)</text>
        <dbReference type="Rhea" id="RHEA:13065"/>
        <dbReference type="ChEBI" id="CHEBI:15377"/>
        <dbReference type="ChEBI" id="CHEBI:15378"/>
        <dbReference type="ChEBI" id="CHEBI:30616"/>
        <dbReference type="ChEBI" id="CHEBI:43474"/>
        <dbReference type="ChEBI" id="CHEBI:456216"/>
        <dbReference type="EC" id="3.6.4.13"/>
    </reaction>
</comment>
<evidence type="ECO:0000256" key="6">
    <source>
        <dbReference type="ARBA" id="ARBA00022884"/>
    </source>
</evidence>
<dbReference type="SUPFAM" id="SSF52540">
    <property type="entry name" value="P-loop containing nucleoside triphosphate hydrolases"/>
    <property type="match status" value="1"/>
</dbReference>
<feature type="domain" description="Helicase C-terminal" evidence="13">
    <location>
        <begin position="233"/>
        <end position="381"/>
    </location>
</feature>
<dbReference type="CDD" id="cd18787">
    <property type="entry name" value="SF2_C_DEAD"/>
    <property type="match status" value="1"/>
</dbReference>
<dbReference type="InterPro" id="IPR014014">
    <property type="entry name" value="RNA_helicase_DEAD_Q_motif"/>
</dbReference>
<dbReference type="GO" id="GO:0003724">
    <property type="term" value="F:RNA helicase activity"/>
    <property type="evidence" value="ECO:0007669"/>
    <property type="project" value="UniProtKB-UniRule"/>
</dbReference>
<dbReference type="InterPro" id="IPR028618">
    <property type="entry name" value="DEAD_helicase_DeaD"/>
</dbReference>
<evidence type="ECO:0000256" key="7">
    <source>
        <dbReference type="ARBA" id="ARBA00023016"/>
    </source>
</evidence>
<feature type="domain" description="DEAD-box RNA helicase Q" evidence="14">
    <location>
        <begin position="7"/>
        <end position="35"/>
    </location>
</feature>
<keyword evidence="2 9" id="KW-0547">Nucleotide-binding</keyword>
<keyword evidence="7 9" id="KW-0346">Stress response</keyword>
<feature type="compositionally biased region" description="Basic and acidic residues" evidence="11">
    <location>
        <begin position="448"/>
        <end position="477"/>
    </location>
</feature>
<dbReference type="GO" id="GO:0070417">
    <property type="term" value="P:cellular response to cold"/>
    <property type="evidence" value="ECO:0007669"/>
    <property type="project" value="InterPro"/>
</dbReference>
<dbReference type="GO" id="GO:0005829">
    <property type="term" value="C:cytosol"/>
    <property type="evidence" value="ECO:0007669"/>
    <property type="project" value="TreeGrafter"/>
</dbReference>
<dbReference type="SMART" id="SM00490">
    <property type="entry name" value="HELICc"/>
    <property type="match status" value="1"/>
</dbReference>
<evidence type="ECO:0000256" key="10">
    <source>
        <dbReference type="PROSITE-ProRule" id="PRU00552"/>
    </source>
</evidence>